<comment type="caution">
    <text evidence="2">The sequence shown here is derived from an EMBL/GenBank/DDBJ whole genome shotgun (WGS) entry which is preliminary data.</text>
</comment>
<feature type="transmembrane region" description="Helical" evidence="1">
    <location>
        <begin position="29"/>
        <end position="48"/>
    </location>
</feature>
<evidence type="ECO:0008006" key="4">
    <source>
        <dbReference type="Google" id="ProtNLM"/>
    </source>
</evidence>
<proteinExistence type="predicted"/>
<keyword evidence="1" id="KW-1133">Transmembrane helix</keyword>
<dbReference type="EMBL" id="QNGE01000011">
    <property type="protein sequence ID" value="KAA3682453.1"/>
    <property type="molecule type" value="Genomic_DNA"/>
</dbReference>
<sequence length="557" mass="62139">SLSAYFQCLCCIHAIMLHSVCHTLKLKHAYALILSLLLVFLVANHMHFRLIPLWVLHFHPDIAKISSVFSSYSTKYFSAHLSCVLDRTDPGSFISNSTAFLLVSSGRAGSSVVVVYRLPKLHEQRLYVMSREQKESTLRRLVPVSHLTLADQHVLATAADSFGDHILYVIVTVPARVRTNVTGDGYQILLINQTAHVLWKRYINLPTVATGSAFASISIDSTCGRVSGRLCGSVFVTVPALSGDVHEISTLALLLDSGEVLWFYRPEAPRVPKKSFQLLSSKKHWKLALLDQYESHSHVEESAWQIYQQTLKSILPIQWYGVEDSRMVSIHVSLPTGIRLSTVSSDPIHMNTLVSLHPRGIDVFDQKSGKLLAQLSRNWIASRMNPTGDTAKFSSNLLSSETIVRVSLMQAIGSRFSVFAEPGSTYAILPSLNTSGYFSRTVGHPTLHELRLTSTVVPASLRYSGTHIKHSSEDEIEPSDTSEYGDFSHSVDCRGFLRRLEFDPGSANKQRSVIHTGLCRPHSLMEFARLGKPEWLEDKTKTVPPVVIKRQVLIFHT</sequence>
<keyword evidence="3" id="KW-1185">Reference proteome</keyword>
<keyword evidence="1" id="KW-0812">Transmembrane</keyword>
<gene>
    <name evidence="2" type="ORF">DEA37_0012366</name>
</gene>
<feature type="non-terminal residue" evidence="2">
    <location>
        <position position="1"/>
    </location>
</feature>
<organism evidence="2 3">
    <name type="scientific">Paragonimus westermani</name>
    <dbReference type="NCBI Taxonomy" id="34504"/>
    <lineage>
        <taxon>Eukaryota</taxon>
        <taxon>Metazoa</taxon>
        <taxon>Spiralia</taxon>
        <taxon>Lophotrochozoa</taxon>
        <taxon>Platyhelminthes</taxon>
        <taxon>Trematoda</taxon>
        <taxon>Digenea</taxon>
        <taxon>Plagiorchiida</taxon>
        <taxon>Troglotremata</taxon>
        <taxon>Troglotrematidae</taxon>
        <taxon>Paragonimus</taxon>
    </lineage>
</organism>
<name>A0A5J4P584_9TREM</name>
<protein>
    <recommendedName>
        <fullName evidence="4">ER membrane protein complex subunit 1</fullName>
    </recommendedName>
</protein>
<evidence type="ECO:0000256" key="1">
    <source>
        <dbReference type="SAM" id="Phobius"/>
    </source>
</evidence>
<keyword evidence="1" id="KW-0472">Membrane</keyword>
<dbReference type="Proteomes" id="UP000324629">
    <property type="component" value="Unassembled WGS sequence"/>
</dbReference>
<accession>A0A5J4P584</accession>
<evidence type="ECO:0000313" key="3">
    <source>
        <dbReference type="Proteomes" id="UP000324629"/>
    </source>
</evidence>
<evidence type="ECO:0000313" key="2">
    <source>
        <dbReference type="EMBL" id="KAA3682453.1"/>
    </source>
</evidence>
<reference evidence="2 3" key="1">
    <citation type="journal article" date="2019" name="Gigascience">
        <title>Whole-genome sequence of the oriental lung fluke Paragonimus westermani.</title>
        <authorList>
            <person name="Oey H."/>
            <person name="Zakrzewski M."/>
            <person name="Narain K."/>
            <person name="Devi K.R."/>
            <person name="Agatsuma T."/>
            <person name="Nawaratna S."/>
            <person name="Gobert G.N."/>
            <person name="Jones M.K."/>
            <person name="Ragan M.A."/>
            <person name="McManus D.P."/>
            <person name="Krause L."/>
        </authorList>
    </citation>
    <scope>NUCLEOTIDE SEQUENCE [LARGE SCALE GENOMIC DNA]</scope>
    <source>
        <strain evidence="2 3">IND2009</strain>
    </source>
</reference>
<dbReference type="AlphaFoldDB" id="A0A5J4P584"/>